<sequence length="179" mass="21121">MSRFNLLEENWIRVLEEGEMKEVSLITLFENAEKYRCLAGEMATQDFAMLRFLLAVLHTVFSRVNADGEAYDFLEIDEKFRQKEAVSEDDEEEYNDALMETWKTLWQRGKFPSVVRKYLEAWKDHFYLLDEKYPFYQVTKEEALPKLQNNKNTGFVTGSQINRTISESKNKMALFSPKG</sequence>
<dbReference type="RefSeq" id="WP_304073365.1">
    <property type="nucleotide sequence ID" value="NZ_JABZRA010000196.1"/>
</dbReference>
<evidence type="ECO:0000313" key="2">
    <source>
        <dbReference type="Proteomes" id="UP000775770"/>
    </source>
</evidence>
<evidence type="ECO:0000313" key="1">
    <source>
        <dbReference type="EMBL" id="MBF1273622.1"/>
    </source>
</evidence>
<gene>
    <name evidence="1" type="ORF">HXM90_09480</name>
</gene>
<dbReference type="EMBL" id="JABZRA010000196">
    <property type="protein sequence ID" value="MBF1273622.1"/>
    <property type="molecule type" value="Genomic_DNA"/>
</dbReference>
<organism evidence="1 2">
    <name type="scientific">Oribacterium sinus</name>
    <dbReference type="NCBI Taxonomy" id="237576"/>
    <lineage>
        <taxon>Bacteria</taxon>
        <taxon>Bacillati</taxon>
        <taxon>Bacillota</taxon>
        <taxon>Clostridia</taxon>
        <taxon>Lachnospirales</taxon>
        <taxon>Lachnospiraceae</taxon>
        <taxon>Oribacterium</taxon>
    </lineage>
</organism>
<comment type="caution">
    <text evidence="1">The sequence shown here is derived from an EMBL/GenBank/DDBJ whole genome shotgun (WGS) entry which is preliminary data.</text>
</comment>
<dbReference type="Proteomes" id="UP000775770">
    <property type="component" value="Unassembled WGS sequence"/>
</dbReference>
<dbReference type="Pfam" id="PF09481">
    <property type="entry name" value="CRISPR_Cse1"/>
    <property type="match status" value="1"/>
</dbReference>
<reference evidence="1" key="1">
    <citation type="submission" date="2020-04" db="EMBL/GenBank/DDBJ databases">
        <title>Deep metagenomics examines the oral microbiome during advanced dental caries in children, revealing novel taxa and co-occurrences with host molecules.</title>
        <authorList>
            <person name="Baker J.L."/>
            <person name="Morton J.T."/>
            <person name="Dinis M."/>
            <person name="Alvarez R."/>
            <person name="Tran N.C."/>
            <person name="Knight R."/>
            <person name="Edlund A."/>
        </authorList>
    </citation>
    <scope>NUCLEOTIDE SEQUENCE</scope>
    <source>
        <strain evidence="1">JCVI_38_bin.19</strain>
    </source>
</reference>
<dbReference type="InterPro" id="IPR013381">
    <property type="entry name" value="CRISPR-assoc_prot_Cse1"/>
</dbReference>
<name>A0A930DKW6_9FIRM</name>
<proteinExistence type="predicted"/>
<accession>A0A930DKW6</accession>
<dbReference type="AlphaFoldDB" id="A0A930DKW6"/>
<protein>
    <submittedName>
        <fullName evidence="1">Type I-E CRISPR-associated protein Cse1/CasA</fullName>
    </submittedName>
</protein>
<feature type="non-terminal residue" evidence="1">
    <location>
        <position position="179"/>
    </location>
</feature>